<dbReference type="PROSITE" id="PS50853">
    <property type="entry name" value="FN3"/>
    <property type="match status" value="1"/>
</dbReference>
<name>A0AAI8CN36_FERIS</name>
<dbReference type="InterPro" id="IPR011047">
    <property type="entry name" value="Quinoprotein_ADH-like_sf"/>
</dbReference>
<feature type="chain" id="PRO_5042481715" evidence="1">
    <location>
        <begin position="22"/>
        <end position="1133"/>
    </location>
</feature>
<gene>
    <name evidence="3" type="ORF">NA23_09200</name>
</gene>
<feature type="signal peptide" evidence="1">
    <location>
        <begin position="1"/>
        <end position="21"/>
    </location>
</feature>
<dbReference type="EMBL" id="CP014334">
    <property type="protein sequence ID" value="AMW33388.1"/>
    <property type="molecule type" value="Genomic_DNA"/>
</dbReference>
<dbReference type="KEGG" id="fia:NA23_09200"/>
<sequence length="1133" mass="126250">MRKVFLWFFVLLALVSTIAFSQVTQTTPLARLYYELKALLENPNVDLKEALDTLLQKYAPIVEPILPPGEYEEYSLGLSELDKALLENGIWITRATVEIFNQEVVEGPFLLNYDRETGQATGLITKLKAGKYNVIVKVLGLIDKKDERVVAYGRRDGVEVVRDRISLANIPLTVLIGSGGVLINALIDFQNTEFVPGEFEGIEPTDGATDVLPTVTLEWQSKRAKTYDIYFGEEGNLQLLEKNYFDNKYEVKGLKPSTTYEWKIVARNAFGETESKVFKFRIGDAPTVPDNPVPYDGAQKVWIEPRLMWQSERASSFDVYLGKSPDELQLVATVDEPEYDTERLDLGTVYYWKVVAKNAYGETEGPVWIFSTGDVPTKPELIEPKGEKVWIQPTFKWISEDANEYELYLGTDASSLELIATTTEPEFTLPYELEMDTAFAWKVVAKNDFGASESEIETFKTGKAPVFLNILSPADGEEDVWKDPELAWEFDCADTYDVYLGKSEEGLELIAEDIKDSKLVVNDLELGTTYYWKVVGKNRFGEAESPVVKFTVGNVPAQPFNPYPEDGAVDQFNNLVLRWESAKADSYDLYIGFSPDELELFASDMLESAVEVTDLLFGTTYYWKVVAKNRFGSTEGPVWKFTTGQVPEQPRAIYPKNGAIEIPVDVTLKWESERAEEFELYFGTVSLELIAQLKEAQAEYELPTLHFGTEYKWKVIARNKFGEVESEVFSFRTKLPTIQKQTLLGHSGQDTARKVVKTSDGGYILVASTQSSKLEGFKGESDILVIKLNKELEIQWMKLLGGTGWDEAADVKEVADGYVVLGYTLSKEVDGQVNKGGWEYLLAKLDKEGNTKWLKLYGGTGNDIPSKVIVTSDGGFLIVGTTNSVNGDTRGNIGTWDSWLLKLDSQGNIVVSKTFGGLDRDKAIDVIELEDGYLVANVTYSLEGNIPYNHGTSDIWIFKVSKDLSAISINIAIGGTDQDEVSRIIKTRDGNFLIVGYTTSVDGDVQQNAGYWDVLVAKINPEGKILWLKTFGGAEEDIAYAGAEFVDGGFAIVGYTFSKVDGQKGAADVWLIDIDNDGNLRWSKTYGGSLADYGYDVFIEEDGTILVVGTSFSRNGDLGINLGGSDIWLFKVK</sequence>
<keyword evidence="4" id="KW-1185">Reference proteome</keyword>
<dbReference type="RefSeq" id="WP_033192325.1">
    <property type="nucleotide sequence ID" value="NZ_CP014334.2"/>
</dbReference>
<keyword evidence="1" id="KW-0732">Signal</keyword>
<dbReference type="SMART" id="SM00060">
    <property type="entry name" value="FN3"/>
    <property type="match status" value="4"/>
</dbReference>
<evidence type="ECO:0000256" key="1">
    <source>
        <dbReference type="SAM" id="SignalP"/>
    </source>
</evidence>
<dbReference type="InterPro" id="IPR003961">
    <property type="entry name" value="FN3_dom"/>
</dbReference>
<protein>
    <submittedName>
        <fullName evidence="3">Fibronectin type III domain-containing protein</fullName>
    </submittedName>
</protein>
<dbReference type="CDD" id="cd00063">
    <property type="entry name" value="FN3"/>
    <property type="match status" value="1"/>
</dbReference>
<dbReference type="InterPro" id="IPR036116">
    <property type="entry name" value="FN3_sf"/>
</dbReference>
<dbReference type="PANTHER" id="PTHR42754:SF1">
    <property type="entry name" value="LIPOPROTEIN"/>
    <property type="match status" value="1"/>
</dbReference>
<dbReference type="InterPro" id="IPR013783">
    <property type="entry name" value="Ig-like_fold"/>
</dbReference>
<evidence type="ECO:0000313" key="4">
    <source>
        <dbReference type="Proteomes" id="UP000093740"/>
    </source>
</evidence>
<dbReference type="SUPFAM" id="SSF49265">
    <property type="entry name" value="Fibronectin type III"/>
    <property type="match status" value="3"/>
</dbReference>
<reference evidence="3 4" key="1">
    <citation type="journal article" date="2015" name="Stand. Genomic Sci.">
        <title>Genome sequence of a native-feather degrading extremely thermophilic Eubacterium, Fervidobacterium islandicum AW-1.</title>
        <authorList>
            <person name="Lee Y.J."/>
            <person name="Jeong H."/>
            <person name="Park G.S."/>
            <person name="Kwak Y."/>
            <person name="Lee S.J."/>
            <person name="Lee S.J."/>
            <person name="Park M.K."/>
            <person name="Kim J.Y."/>
            <person name="Kang H.K."/>
            <person name="Shin J.H."/>
            <person name="Lee D.W."/>
        </authorList>
    </citation>
    <scope>NUCLEOTIDE SEQUENCE [LARGE SCALE GENOMIC DNA]</scope>
    <source>
        <strain evidence="3 4">AW-1</strain>
    </source>
</reference>
<dbReference type="PANTHER" id="PTHR42754">
    <property type="entry name" value="ENDOGLUCANASE"/>
    <property type="match status" value="1"/>
</dbReference>
<dbReference type="Gene3D" id="2.60.40.10">
    <property type="entry name" value="Immunoglobulins"/>
    <property type="match status" value="5"/>
</dbReference>
<feature type="domain" description="Fibronectin type-III" evidence="2">
    <location>
        <begin position="195"/>
        <end position="285"/>
    </location>
</feature>
<organism evidence="3 4">
    <name type="scientific">Fervidobacterium islandicum</name>
    <dbReference type="NCBI Taxonomy" id="2423"/>
    <lineage>
        <taxon>Bacteria</taxon>
        <taxon>Thermotogati</taxon>
        <taxon>Thermotogota</taxon>
        <taxon>Thermotogae</taxon>
        <taxon>Thermotogales</taxon>
        <taxon>Fervidobacteriaceae</taxon>
        <taxon>Fervidobacterium</taxon>
    </lineage>
</organism>
<dbReference type="SUPFAM" id="SSF50998">
    <property type="entry name" value="Quinoprotein alcohol dehydrogenase-like"/>
    <property type="match status" value="1"/>
</dbReference>
<dbReference type="AlphaFoldDB" id="A0AAI8CN36"/>
<evidence type="ECO:0000313" key="3">
    <source>
        <dbReference type="EMBL" id="AMW33388.1"/>
    </source>
</evidence>
<evidence type="ECO:0000259" key="2">
    <source>
        <dbReference type="PROSITE" id="PS50853"/>
    </source>
</evidence>
<dbReference type="Proteomes" id="UP000093740">
    <property type="component" value="Chromosome"/>
</dbReference>
<accession>A0AAI8CN36</accession>
<proteinExistence type="predicted"/>